<gene>
    <name evidence="2" type="ORF">IRJ16_08530</name>
</gene>
<dbReference type="Gene3D" id="3.40.50.1010">
    <property type="entry name" value="5'-nuclease"/>
    <property type="match status" value="1"/>
</dbReference>
<evidence type="ECO:0000313" key="3">
    <source>
        <dbReference type="Proteomes" id="UP000622475"/>
    </source>
</evidence>
<evidence type="ECO:0000259" key="1">
    <source>
        <dbReference type="Pfam" id="PF01850"/>
    </source>
</evidence>
<dbReference type="EMBL" id="JADFFL010000003">
    <property type="protein sequence ID" value="MBE9661930.1"/>
    <property type="molecule type" value="Genomic_DNA"/>
</dbReference>
<comment type="caution">
    <text evidence="2">The sequence shown here is derived from an EMBL/GenBank/DDBJ whole genome shotgun (WGS) entry which is preliminary data.</text>
</comment>
<accession>A0A929KWV7</accession>
<dbReference type="Pfam" id="PF01850">
    <property type="entry name" value="PIN"/>
    <property type="match status" value="1"/>
</dbReference>
<dbReference type="InterPro" id="IPR002716">
    <property type="entry name" value="PIN_dom"/>
</dbReference>
<proteinExistence type="predicted"/>
<reference evidence="2" key="1">
    <citation type="submission" date="2020-10" db="EMBL/GenBank/DDBJ databases">
        <title>Mucilaginibacter mali sp. nov., isolated from rhizosphere soil of apple orchard.</title>
        <authorList>
            <person name="Lee J.-S."/>
            <person name="Kim H.S."/>
            <person name="Kim J.-S."/>
        </authorList>
    </citation>
    <scope>NUCLEOTIDE SEQUENCE</scope>
    <source>
        <strain evidence="2">KCTC 22746</strain>
    </source>
</reference>
<protein>
    <submittedName>
        <fullName evidence="2">PIN domain-containing protein</fullName>
    </submittedName>
</protein>
<dbReference type="Proteomes" id="UP000622475">
    <property type="component" value="Unassembled WGS sequence"/>
</dbReference>
<feature type="domain" description="PIN" evidence="1">
    <location>
        <begin position="5"/>
        <end position="101"/>
    </location>
</feature>
<dbReference type="AlphaFoldDB" id="A0A929KWV7"/>
<organism evidence="2 3">
    <name type="scientific">Mucilaginibacter myungsuensis</name>
    <dbReference type="NCBI Taxonomy" id="649104"/>
    <lineage>
        <taxon>Bacteria</taxon>
        <taxon>Pseudomonadati</taxon>
        <taxon>Bacteroidota</taxon>
        <taxon>Sphingobacteriia</taxon>
        <taxon>Sphingobacteriales</taxon>
        <taxon>Sphingobacteriaceae</taxon>
        <taxon>Mucilaginibacter</taxon>
    </lineage>
</organism>
<dbReference type="InterPro" id="IPR029060">
    <property type="entry name" value="PIN-like_dom_sf"/>
</dbReference>
<name>A0A929KWV7_9SPHI</name>
<dbReference type="RefSeq" id="WP_194111135.1">
    <property type="nucleotide sequence ID" value="NZ_JADFFL010000003.1"/>
</dbReference>
<sequence>MIARRSPKRDVANGLVTVGPLVSPQVISEYLNVCHKRLRMSKQSAMDALMVWLPYCQLANSELKAYRLAESLIRKYQFQMFDAIIVAFALEAGCTTLYSEDMQHGLLVEKQLKIINPFI</sequence>
<dbReference type="SUPFAM" id="SSF88723">
    <property type="entry name" value="PIN domain-like"/>
    <property type="match status" value="1"/>
</dbReference>
<dbReference type="CDD" id="cd18692">
    <property type="entry name" value="PIN_VapC-like"/>
    <property type="match status" value="1"/>
</dbReference>
<keyword evidence="3" id="KW-1185">Reference proteome</keyword>
<evidence type="ECO:0000313" key="2">
    <source>
        <dbReference type="EMBL" id="MBE9661930.1"/>
    </source>
</evidence>